<keyword evidence="5" id="KW-1185">Reference proteome</keyword>
<gene>
    <name evidence="4" type="ORF">ACFOZ8_06650</name>
</gene>
<name>A0ABV8K1E9_9BACL</name>
<feature type="domain" description="DUF4179" evidence="2">
    <location>
        <begin position="45"/>
        <end position="133"/>
    </location>
</feature>
<accession>A0ABV8K1E9</accession>
<dbReference type="EMBL" id="JBHSAM010000017">
    <property type="protein sequence ID" value="MFC4099335.1"/>
    <property type="molecule type" value="Genomic_DNA"/>
</dbReference>
<feature type="transmembrane region" description="Helical" evidence="1">
    <location>
        <begin position="48"/>
        <end position="70"/>
    </location>
</feature>
<keyword evidence="1" id="KW-1133">Transmembrane helix</keyword>
<protein>
    <submittedName>
        <fullName evidence="4">DUF4179 domain-containing protein</fullName>
    </submittedName>
</protein>
<dbReference type="Pfam" id="PF18705">
    <property type="entry name" value="DUF5643"/>
    <property type="match status" value="1"/>
</dbReference>
<dbReference type="Gene3D" id="2.60.40.1630">
    <property type="entry name" value="bacillus anthracis domain"/>
    <property type="match status" value="1"/>
</dbReference>
<reference evidence="5" key="1">
    <citation type="journal article" date="2019" name="Int. J. Syst. Evol. Microbiol.">
        <title>The Global Catalogue of Microorganisms (GCM) 10K type strain sequencing project: providing services to taxonomists for standard genome sequencing and annotation.</title>
        <authorList>
            <consortium name="The Broad Institute Genomics Platform"/>
            <consortium name="The Broad Institute Genome Sequencing Center for Infectious Disease"/>
            <person name="Wu L."/>
            <person name="Ma J."/>
        </authorList>
    </citation>
    <scope>NUCLEOTIDE SEQUENCE [LARGE SCALE GENOMIC DNA]</scope>
    <source>
        <strain evidence="5">IBRC-M 10987</strain>
    </source>
</reference>
<evidence type="ECO:0000259" key="3">
    <source>
        <dbReference type="Pfam" id="PF18705"/>
    </source>
</evidence>
<evidence type="ECO:0000256" key="1">
    <source>
        <dbReference type="SAM" id="Phobius"/>
    </source>
</evidence>
<evidence type="ECO:0000313" key="4">
    <source>
        <dbReference type="EMBL" id="MFC4099335.1"/>
    </source>
</evidence>
<dbReference type="InterPro" id="IPR025436">
    <property type="entry name" value="DUF4179"/>
</dbReference>
<dbReference type="InterPro" id="IPR040680">
    <property type="entry name" value="DUF5643"/>
</dbReference>
<dbReference type="RefSeq" id="WP_377718027.1">
    <property type="nucleotide sequence ID" value="NZ_JBHSAM010000017.1"/>
</dbReference>
<comment type="caution">
    <text evidence="4">The sequence shown here is derived from an EMBL/GenBank/DDBJ whole genome shotgun (WGS) entry which is preliminary data.</text>
</comment>
<evidence type="ECO:0000313" key="5">
    <source>
        <dbReference type="Proteomes" id="UP001595715"/>
    </source>
</evidence>
<sequence length="356" mass="40079">MNHPDLESRLKELRRAQAEPIPSIVDAKMNEAFRMLPKLDRTRRRRRIYALGAVSASVMLGAAMLVSVFVSPAMASKLREIPIIENLFELTNNMGLKTADEAGLTTDINQSVTKNGVTVSISKLVYTGSNISFILHQQAEDQNHKRNFSVGALVNGQPGPFSFSTQGMRNGGQAGVGAAAIIKLSHAEIDSRTGLPYRFPDQFELTLKIGLEGMGWENYEFKIDVARNDKLSTILEFDQTVEAGNLRYTVERLELTPLMTKLVVNVEQYGEMVERLKENEVLDFVLFDQDGRPLEPNGWHGRRIMNTGATKLDIDFDPFVEKPDNVIVKPRIWSYERRQPAQERYIEGAEIELPVK</sequence>
<dbReference type="Proteomes" id="UP001595715">
    <property type="component" value="Unassembled WGS sequence"/>
</dbReference>
<organism evidence="4 5">
    <name type="scientific">Paenibacillus xanthanilyticus</name>
    <dbReference type="NCBI Taxonomy" id="1783531"/>
    <lineage>
        <taxon>Bacteria</taxon>
        <taxon>Bacillati</taxon>
        <taxon>Bacillota</taxon>
        <taxon>Bacilli</taxon>
        <taxon>Bacillales</taxon>
        <taxon>Paenibacillaceae</taxon>
        <taxon>Paenibacillus</taxon>
    </lineage>
</organism>
<proteinExistence type="predicted"/>
<feature type="domain" description="DUF5643" evidence="3">
    <location>
        <begin position="233"/>
        <end position="353"/>
    </location>
</feature>
<dbReference type="Pfam" id="PF13786">
    <property type="entry name" value="DUF4179"/>
    <property type="match status" value="1"/>
</dbReference>
<evidence type="ECO:0000259" key="2">
    <source>
        <dbReference type="Pfam" id="PF13786"/>
    </source>
</evidence>
<keyword evidence="1" id="KW-0472">Membrane</keyword>
<keyword evidence="1" id="KW-0812">Transmembrane</keyword>